<evidence type="ECO:0000313" key="1">
    <source>
        <dbReference type="EMBL" id="PCH35036.1"/>
    </source>
</evidence>
<keyword evidence="2" id="KW-1185">Reference proteome</keyword>
<accession>A0A2H3IYK0</accession>
<protein>
    <submittedName>
        <fullName evidence="1">Uncharacterized protein</fullName>
    </submittedName>
</protein>
<gene>
    <name evidence="1" type="ORF">WOLCODRAFT_155690</name>
</gene>
<dbReference type="Proteomes" id="UP000218811">
    <property type="component" value="Unassembled WGS sequence"/>
</dbReference>
<sequence length="95" mass="10442">MFELKKNAQDDGIQVPPQRLELARLGVKPIIKSSVVIRDEALRAISMIPVVDGQHASALCALLRFCLRGAPVRCLRITSIRWSDPPHLTITASAT</sequence>
<reference evidence="1 2" key="1">
    <citation type="journal article" date="2012" name="Science">
        <title>The Paleozoic origin of enzymatic lignin decomposition reconstructed from 31 fungal genomes.</title>
        <authorList>
            <person name="Floudas D."/>
            <person name="Binder M."/>
            <person name="Riley R."/>
            <person name="Barry K."/>
            <person name="Blanchette R.A."/>
            <person name="Henrissat B."/>
            <person name="Martinez A.T."/>
            <person name="Otillar R."/>
            <person name="Spatafora J.W."/>
            <person name="Yadav J.S."/>
            <person name="Aerts A."/>
            <person name="Benoit I."/>
            <person name="Boyd A."/>
            <person name="Carlson A."/>
            <person name="Copeland A."/>
            <person name="Coutinho P.M."/>
            <person name="de Vries R.P."/>
            <person name="Ferreira P."/>
            <person name="Findley K."/>
            <person name="Foster B."/>
            <person name="Gaskell J."/>
            <person name="Glotzer D."/>
            <person name="Gorecki P."/>
            <person name="Heitman J."/>
            <person name="Hesse C."/>
            <person name="Hori C."/>
            <person name="Igarashi K."/>
            <person name="Jurgens J.A."/>
            <person name="Kallen N."/>
            <person name="Kersten P."/>
            <person name="Kohler A."/>
            <person name="Kuees U."/>
            <person name="Kumar T.K.A."/>
            <person name="Kuo A."/>
            <person name="LaButti K."/>
            <person name="Larrondo L.F."/>
            <person name="Lindquist E."/>
            <person name="Ling A."/>
            <person name="Lombard V."/>
            <person name="Lucas S."/>
            <person name="Lundell T."/>
            <person name="Martin R."/>
            <person name="McLaughlin D.J."/>
            <person name="Morgenstern I."/>
            <person name="Morin E."/>
            <person name="Murat C."/>
            <person name="Nagy L.G."/>
            <person name="Nolan M."/>
            <person name="Ohm R.A."/>
            <person name="Patyshakuliyeva A."/>
            <person name="Rokas A."/>
            <person name="Ruiz-Duenas F.J."/>
            <person name="Sabat G."/>
            <person name="Salamov A."/>
            <person name="Samejima M."/>
            <person name="Schmutz J."/>
            <person name="Slot J.C."/>
            <person name="St John F."/>
            <person name="Stenlid J."/>
            <person name="Sun H."/>
            <person name="Sun S."/>
            <person name="Syed K."/>
            <person name="Tsang A."/>
            <person name="Wiebenga A."/>
            <person name="Young D."/>
            <person name="Pisabarro A."/>
            <person name="Eastwood D.C."/>
            <person name="Martin F."/>
            <person name="Cullen D."/>
            <person name="Grigoriev I.V."/>
            <person name="Hibbett D.S."/>
        </authorList>
    </citation>
    <scope>NUCLEOTIDE SEQUENCE [LARGE SCALE GENOMIC DNA]</scope>
    <source>
        <strain evidence="1 2">MD-104</strain>
    </source>
</reference>
<proteinExistence type="predicted"/>
<dbReference type="AlphaFoldDB" id="A0A2H3IYK0"/>
<dbReference type="EMBL" id="KB467843">
    <property type="protein sequence ID" value="PCH35036.1"/>
    <property type="molecule type" value="Genomic_DNA"/>
</dbReference>
<organism evidence="1 2">
    <name type="scientific">Wolfiporia cocos (strain MD-104)</name>
    <name type="common">Brown rot fungus</name>
    <dbReference type="NCBI Taxonomy" id="742152"/>
    <lineage>
        <taxon>Eukaryota</taxon>
        <taxon>Fungi</taxon>
        <taxon>Dikarya</taxon>
        <taxon>Basidiomycota</taxon>
        <taxon>Agaricomycotina</taxon>
        <taxon>Agaricomycetes</taxon>
        <taxon>Polyporales</taxon>
        <taxon>Phaeolaceae</taxon>
        <taxon>Wolfiporia</taxon>
    </lineage>
</organism>
<name>A0A2H3IYK0_WOLCO</name>
<evidence type="ECO:0000313" key="2">
    <source>
        <dbReference type="Proteomes" id="UP000218811"/>
    </source>
</evidence>